<dbReference type="InterPro" id="IPR002591">
    <property type="entry name" value="Phosphodiest/P_Trfase"/>
</dbReference>
<evidence type="ECO:0000256" key="4">
    <source>
        <dbReference type="ARBA" id="ARBA00022502"/>
    </source>
</evidence>
<dbReference type="PANTHER" id="PTHR23071">
    <property type="entry name" value="PHOSPHATIDYLINOSITOL GLYCAN"/>
    <property type="match status" value="1"/>
</dbReference>
<dbReference type="InterPro" id="IPR037675">
    <property type="entry name" value="PIG-O_N"/>
</dbReference>
<feature type="transmembrane region" description="Helical" evidence="11">
    <location>
        <begin position="546"/>
        <end position="568"/>
    </location>
</feature>
<keyword evidence="12" id="KW-1185">Reference proteome</keyword>
<comment type="subcellular location">
    <subcellularLocation>
        <location evidence="1">Endoplasmic reticulum membrane</location>
        <topology evidence="1">Multi-pass membrane protein</topology>
    </subcellularLocation>
</comment>
<keyword evidence="9 11" id="KW-0472">Membrane</keyword>
<keyword evidence="7" id="KW-0256">Endoplasmic reticulum</keyword>
<feature type="transmembrane region" description="Helical" evidence="11">
    <location>
        <begin position="477"/>
        <end position="493"/>
    </location>
</feature>
<keyword evidence="10" id="KW-0325">Glycoprotein</keyword>
<evidence type="ECO:0000256" key="11">
    <source>
        <dbReference type="SAM" id="Phobius"/>
    </source>
</evidence>
<dbReference type="PANTHER" id="PTHR23071:SF1">
    <property type="entry name" value="GPI ETHANOLAMINE PHOSPHATE TRANSFERASE 3"/>
    <property type="match status" value="1"/>
</dbReference>
<dbReference type="AlphaFoldDB" id="A0A0N5BWP8"/>
<protein>
    <submittedName>
        <fullName evidence="13">GPI ethanolamine phosphate transferase 3</fullName>
    </submittedName>
</protein>
<feature type="transmembrane region" description="Helical" evidence="11">
    <location>
        <begin position="455"/>
        <end position="472"/>
    </location>
</feature>
<dbReference type="UniPathway" id="UPA00196"/>
<evidence type="ECO:0000256" key="10">
    <source>
        <dbReference type="ARBA" id="ARBA00023180"/>
    </source>
</evidence>
<feature type="transmembrane region" description="Helical" evidence="11">
    <location>
        <begin position="612"/>
        <end position="635"/>
    </location>
</feature>
<reference evidence="13" key="1">
    <citation type="submission" date="2017-02" db="UniProtKB">
        <authorList>
            <consortium name="WormBaseParasite"/>
        </authorList>
    </citation>
    <scope>IDENTIFICATION</scope>
</reference>
<dbReference type="GO" id="GO:0005789">
    <property type="term" value="C:endoplasmic reticulum membrane"/>
    <property type="evidence" value="ECO:0007669"/>
    <property type="project" value="UniProtKB-SubCell"/>
</dbReference>
<evidence type="ECO:0000256" key="2">
    <source>
        <dbReference type="ARBA" id="ARBA00004687"/>
    </source>
</evidence>
<feature type="transmembrane region" description="Helical" evidence="11">
    <location>
        <begin position="298"/>
        <end position="319"/>
    </location>
</feature>
<evidence type="ECO:0000256" key="7">
    <source>
        <dbReference type="ARBA" id="ARBA00022824"/>
    </source>
</evidence>
<keyword evidence="4" id="KW-0337">GPI-anchor biosynthesis</keyword>
<feature type="transmembrane region" description="Helical" evidence="11">
    <location>
        <begin position="580"/>
        <end position="600"/>
    </location>
</feature>
<name>A0A0N5BWP8_STREA</name>
<comment type="similarity">
    <text evidence="3">Belongs to the PIGG/PIGN/PIGO family. PIGO subfamily.</text>
</comment>
<evidence type="ECO:0000256" key="1">
    <source>
        <dbReference type="ARBA" id="ARBA00004477"/>
    </source>
</evidence>
<dbReference type="Pfam" id="PF01663">
    <property type="entry name" value="Phosphodiest"/>
    <property type="match status" value="1"/>
</dbReference>
<evidence type="ECO:0000256" key="3">
    <source>
        <dbReference type="ARBA" id="ARBA00008695"/>
    </source>
</evidence>
<evidence type="ECO:0000313" key="13">
    <source>
        <dbReference type="WBParaSite" id="SPAL_0001023800.1"/>
    </source>
</evidence>
<feature type="transmembrane region" description="Helical" evidence="11">
    <location>
        <begin position="427"/>
        <end position="449"/>
    </location>
</feature>
<evidence type="ECO:0000256" key="8">
    <source>
        <dbReference type="ARBA" id="ARBA00022989"/>
    </source>
</evidence>
<dbReference type="Gene3D" id="3.40.720.10">
    <property type="entry name" value="Alkaline Phosphatase, subunit A"/>
    <property type="match status" value="1"/>
</dbReference>
<keyword evidence="5" id="KW-0808">Transferase</keyword>
<dbReference type="GO" id="GO:0051377">
    <property type="term" value="F:mannose-ethanolamine phosphotransferase activity"/>
    <property type="evidence" value="ECO:0007669"/>
    <property type="project" value="InterPro"/>
</dbReference>
<dbReference type="CDD" id="cd16023">
    <property type="entry name" value="GPI_EPT_3"/>
    <property type="match status" value="1"/>
</dbReference>
<proteinExistence type="inferred from homology"/>
<dbReference type="Proteomes" id="UP000046392">
    <property type="component" value="Unplaced"/>
</dbReference>
<keyword evidence="8 11" id="KW-1133">Transmembrane helix</keyword>
<dbReference type="InterPro" id="IPR017850">
    <property type="entry name" value="Alkaline_phosphatase_core_sf"/>
</dbReference>
<dbReference type="SUPFAM" id="SSF53649">
    <property type="entry name" value="Alkaline phosphatase-like"/>
    <property type="match status" value="1"/>
</dbReference>
<keyword evidence="6 11" id="KW-0812">Transmembrane</keyword>
<evidence type="ECO:0000313" key="12">
    <source>
        <dbReference type="Proteomes" id="UP000046392"/>
    </source>
</evidence>
<dbReference type="STRING" id="174720.A0A0N5BWP8"/>
<evidence type="ECO:0000256" key="5">
    <source>
        <dbReference type="ARBA" id="ARBA00022679"/>
    </source>
</evidence>
<organism evidence="12 13">
    <name type="scientific">Strongyloides papillosus</name>
    <name type="common">Intestinal threadworm</name>
    <dbReference type="NCBI Taxonomy" id="174720"/>
    <lineage>
        <taxon>Eukaryota</taxon>
        <taxon>Metazoa</taxon>
        <taxon>Ecdysozoa</taxon>
        <taxon>Nematoda</taxon>
        <taxon>Chromadorea</taxon>
        <taxon>Rhabditida</taxon>
        <taxon>Tylenchina</taxon>
        <taxon>Panagrolaimomorpha</taxon>
        <taxon>Strongyloidoidea</taxon>
        <taxon>Strongyloididae</taxon>
        <taxon>Strongyloides</taxon>
    </lineage>
</organism>
<sequence length="638" mass="72748">MSVKWIIISSSYIISLFIFQKGFLLKKPSLDYYSKCEDFRGRSDLCWNKPSFKKAIWIIIDALRYDFMDSGGKSTEPYKGRIKIAEELISSEPNNTILSLFIADPPTTTFQRIKALTTGSLPTFIDMKDNFDAGSIDEDNIIDQLLSNGHNITFMGDDTWTSLFKNKFNREFPAPSFDVFDLDTVDNMVLDHLFDEIAKDDWNVIIGHFLGVDHCGHRYGPEHSAMLEKLDQMDNMLRNVIKQMDNETILFVMGDHGMSNDGNHGGDSDLEVEAGFLAYSKIPIVHGKRVKKFFQIDFVPTLSFLLGIPLPFTNIGVVVETFFPIRELLKLLEINIAQVIRLITAYGREDSGMTTNFQTILQQYNFGLDDNVDSFFSILYLIQEQLRSVWVTFDYNLIIIGVLMLFDTILFQITYDQDITSLSNITFRSGTLLLTTHLFVLSSLLLTLIFSPAKIFLSTFFYLSILEIALIVGDNSALSIVCIIAFLVYFYIFSINDSQILSINYYFIISYGFFLLSNQTTIPTIPWLAAFVGVPGNFTITFLPKLLVLINLFGAVFITTIFSYNIVIKNSNFVSVPFNLAFLFGVKMLVICIMCIIHRRHLMLFKVFAPKFIFEAVNFTTFLVLSTVLSIIYHIKTL</sequence>
<dbReference type="GO" id="GO:0006506">
    <property type="term" value="P:GPI anchor biosynthetic process"/>
    <property type="evidence" value="ECO:0007669"/>
    <property type="project" value="UniProtKB-UniPathway"/>
</dbReference>
<evidence type="ECO:0000256" key="6">
    <source>
        <dbReference type="ARBA" id="ARBA00022692"/>
    </source>
</evidence>
<comment type="pathway">
    <text evidence="2">Glycolipid biosynthesis; glycosylphosphatidylinositol-anchor biosynthesis.</text>
</comment>
<accession>A0A0N5BWP8</accession>
<feature type="transmembrane region" description="Helical" evidence="11">
    <location>
        <begin position="505"/>
        <end position="534"/>
    </location>
</feature>
<feature type="transmembrane region" description="Helical" evidence="11">
    <location>
        <begin position="395"/>
        <end position="415"/>
    </location>
</feature>
<dbReference type="WBParaSite" id="SPAL_0001023800.1">
    <property type="protein sequence ID" value="SPAL_0001023800.1"/>
    <property type="gene ID" value="SPAL_0001023800"/>
</dbReference>
<evidence type="ECO:0000256" key="9">
    <source>
        <dbReference type="ARBA" id="ARBA00023136"/>
    </source>
</evidence>
<dbReference type="InterPro" id="IPR039524">
    <property type="entry name" value="PIGO/GPI13"/>
</dbReference>